<gene>
    <name evidence="1" type="ORF">Y1Q_0009353</name>
</gene>
<organism evidence="1 2">
    <name type="scientific">Alligator mississippiensis</name>
    <name type="common">American alligator</name>
    <dbReference type="NCBI Taxonomy" id="8496"/>
    <lineage>
        <taxon>Eukaryota</taxon>
        <taxon>Metazoa</taxon>
        <taxon>Chordata</taxon>
        <taxon>Craniata</taxon>
        <taxon>Vertebrata</taxon>
        <taxon>Euteleostomi</taxon>
        <taxon>Archelosauria</taxon>
        <taxon>Archosauria</taxon>
        <taxon>Crocodylia</taxon>
        <taxon>Alligatoridae</taxon>
        <taxon>Alligatorinae</taxon>
        <taxon>Alligator</taxon>
    </lineage>
</organism>
<evidence type="ECO:0000313" key="2">
    <source>
        <dbReference type="Proteomes" id="UP000050525"/>
    </source>
</evidence>
<protein>
    <submittedName>
        <fullName evidence="1">Uncharacterized protein</fullName>
    </submittedName>
</protein>
<reference evidence="1 2" key="1">
    <citation type="journal article" date="2012" name="Genome Biol.">
        <title>Sequencing three crocodilian genomes to illuminate the evolution of archosaurs and amniotes.</title>
        <authorList>
            <person name="St John J.A."/>
            <person name="Braun E.L."/>
            <person name="Isberg S.R."/>
            <person name="Miles L.G."/>
            <person name="Chong A.Y."/>
            <person name="Gongora J."/>
            <person name="Dalzell P."/>
            <person name="Moran C."/>
            <person name="Bed'hom B."/>
            <person name="Abzhanov A."/>
            <person name="Burgess S.C."/>
            <person name="Cooksey A.M."/>
            <person name="Castoe T.A."/>
            <person name="Crawford N.G."/>
            <person name="Densmore L.D."/>
            <person name="Drew J.C."/>
            <person name="Edwards S.V."/>
            <person name="Faircloth B.C."/>
            <person name="Fujita M.K."/>
            <person name="Greenwold M.J."/>
            <person name="Hoffmann F.G."/>
            <person name="Howard J.M."/>
            <person name="Iguchi T."/>
            <person name="Janes D.E."/>
            <person name="Khan S.Y."/>
            <person name="Kohno S."/>
            <person name="de Koning A.J."/>
            <person name="Lance S.L."/>
            <person name="McCarthy F.M."/>
            <person name="McCormack J.E."/>
            <person name="Merchant M.E."/>
            <person name="Peterson D.G."/>
            <person name="Pollock D.D."/>
            <person name="Pourmand N."/>
            <person name="Raney B.J."/>
            <person name="Roessler K.A."/>
            <person name="Sanford J.R."/>
            <person name="Sawyer R.H."/>
            <person name="Schmidt C.J."/>
            <person name="Triplett E.W."/>
            <person name="Tuberville T.D."/>
            <person name="Venegas-Anaya M."/>
            <person name="Howard J.T."/>
            <person name="Jarvis E.D."/>
            <person name="Guillette L.J.Jr."/>
            <person name="Glenn T.C."/>
            <person name="Green R.E."/>
            <person name="Ray D.A."/>
        </authorList>
    </citation>
    <scope>NUCLEOTIDE SEQUENCE [LARGE SCALE GENOMIC DNA]</scope>
    <source>
        <strain evidence="1">KSC_2009_1</strain>
    </source>
</reference>
<dbReference type="EMBL" id="AKHW03003879">
    <property type="protein sequence ID" value="KYO32749.1"/>
    <property type="molecule type" value="Genomic_DNA"/>
</dbReference>
<accession>A0A151N823</accession>
<name>A0A151N823_ALLMI</name>
<dbReference type="Proteomes" id="UP000050525">
    <property type="component" value="Unassembled WGS sequence"/>
</dbReference>
<evidence type="ECO:0000313" key="1">
    <source>
        <dbReference type="EMBL" id="KYO32749.1"/>
    </source>
</evidence>
<keyword evidence="2" id="KW-1185">Reference proteome</keyword>
<comment type="caution">
    <text evidence="1">The sequence shown here is derived from an EMBL/GenBank/DDBJ whole genome shotgun (WGS) entry which is preliminary data.</text>
</comment>
<sequence length="77" mass="9149">MKFAKFFRFRRHFRVAEEERSVPIHTLFFKAGGEMTVQKSGSHGRRRTSHPFSSVEEKLWSLETRPGYYGRSRAHSF</sequence>
<dbReference type="AlphaFoldDB" id="A0A151N823"/>
<proteinExistence type="predicted"/>